<organism evidence="3 4">
    <name type="scientific">Yinghuangia soli</name>
    <dbReference type="NCBI Taxonomy" id="2908204"/>
    <lineage>
        <taxon>Bacteria</taxon>
        <taxon>Bacillati</taxon>
        <taxon>Actinomycetota</taxon>
        <taxon>Actinomycetes</taxon>
        <taxon>Kitasatosporales</taxon>
        <taxon>Streptomycetaceae</taxon>
        <taxon>Yinghuangia</taxon>
    </lineage>
</organism>
<dbReference type="Gene3D" id="3.20.20.370">
    <property type="entry name" value="Glycoside hydrolase/deacetylase"/>
    <property type="match status" value="1"/>
</dbReference>
<feature type="region of interest" description="Disordered" evidence="1">
    <location>
        <begin position="27"/>
        <end position="57"/>
    </location>
</feature>
<dbReference type="InterPro" id="IPR006311">
    <property type="entry name" value="TAT_signal"/>
</dbReference>
<sequence length="265" mass="26883">MGLGRRSLVRGIAGAAAGVVVAGCGESGDSGVGRGAPAVSAGSGKGTSSPEAPASGAAKAVALPAEVSRADSGRAEVALTFHGQGEPAQVERLLGVLEKAGVRVTVLAVGTWLGEYPSMARRVLSGGHELGNHTENHLDMSGMDAAAAYGEIAACADRLRALTGSQGRWFRPSQTQYATDVVKEQAVRAGYPTCLSFSLDSRDHTEPGPPVVVRNVLGKVRAGDVVSLHFGHDGTTVAMPRILAGLQDKGLRPVTAGELFGPAGG</sequence>
<dbReference type="CDD" id="cd10917">
    <property type="entry name" value="CE4_NodB_like_6s_7s"/>
    <property type="match status" value="1"/>
</dbReference>
<dbReference type="PANTHER" id="PTHR10587">
    <property type="entry name" value="GLYCOSYL TRANSFERASE-RELATED"/>
    <property type="match status" value="1"/>
</dbReference>
<dbReference type="PANTHER" id="PTHR10587:SF134">
    <property type="entry name" value="SECRETED PROTEIN"/>
    <property type="match status" value="1"/>
</dbReference>
<dbReference type="InterPro" id="IPR002509">
    <property type="entry name" value="NODB_dom"/>
</dbReference>
<dbReference type="InterPro" id="IPR011330">
    <property type="entry name" value="Glyco_hydro/deAcase_b/a-brl"/>
</dbReference>
<dbReference type="PROSITE" id="PS51677">
    <property type="entry name" value="NODB"/>
    <property type="match status" value="1"/>
</dbReference>
<dbReference type="Pfam" id="PF01522">
    <property type="entry name" value="Polysacc_deac_1"/>
    <property type="match status" value="1"/>
</dbReference>
<gene>
    <name evidence="3" type="ORF">LZ495_27480</name>
</gene>
<keyword evidence="4" id="KW-1185">Reference proteome</keyword>
<comment type="caution">
    <text evidence="3">The sequence shown here is derived from an EMBL/GenBank/DDBJ whole genome shotgun (WGS) entry which is preliminary data.</text>
</comment>
<evidence type="ECO:0000259" key="2">
    <source>
        <dbReference type="PROSITE" id="PS51677"/>
    </source>
</evidence>
<dbReference type="EMBL" id="JAKFHA010000019">
    <property type="protein sequence ID" value="MCF2530933.1"/>
    <property type="molecule type" value="Genomic_DNA"/>
</dbReference>
<dbReference type="PROSITE" id="PS51257">
    <property type="entry name" value="PROKAR_LIPOPROTEIN"/>
    <property type="match status" value="1"/>
</dbReference>
<dbReference type="SUPFAM" id="SSF88713">
    <property type="entry name" value="Glycoside hydrolase/deacetylase"/>
    <property type="match status" value="1"/>
</dbReference>
<protein>
    <submittedName>
        <fullName evidence="3">Polysaccharide deacetylase family protein</fullName>
    </submittedName>
</protein>
<dbReference type="InterPro" id="IPR050248">
    <property type="entry name" value="Polysacc_deacetylase_ArnD"/>
</dbReference>
<evidence type="ECO:0000256" key="1">
    <source>
        <dbReference type="SAM" id="MobiDB-lite"/>
    </source>
</evidence>
<accession>A0AA41Q3L9</accession>
<evidence type="ECO:0000313" key="4">
    <source>
        <dbReference type="Proteomes" id="UP001165378"/>
    </source>
</evidence>
<dbReference type="PROSITE" id="PS51318">
    <property type="entry name" value="TAT"/>
    <property type="match status" value="1"/>
</dbReference>
<name>A0AA41Q3L9_9ACTN</name>
<proteinExistence type="predicted"/>
<dbReference type="GO" id="GO:0016810">
    <property type="term" value="F:hydrolase activity, acting on carbon-nitrogen (but not peptide) bonds"/>
    <property type="evidence" value="ECO:0007669"/>
    <property type="project" value="InterPro"/>
</dbReference>
<reference evidence="3" key="1">
    <citation type="submission" date="2022-01" db="EMBL/GenBank/DDBJ databases">
        <title>Genome-Based Taxonomic Classification of the Phylum Actinobacteria.</title>
        <authorList>
            <person name="Gao Y."/>
        </authorList>
    </citation>
    <scope>NUCLEOTIDE SEQUENCE</scope>
    <source>
        <strain evidence="3">KLBMP 8922</strain>
    </source>
</reference>
<dbReference type="GO" id="GO:0005975">
    <property type="term" value="P:carbohydrate metabolic process"/>
    <property type="evidence" value="ECO:0007669"/>
    <property type="project" value="InterPro"/>
</dbReference>
<evidence type="ECO:0000313" key="3">
    <source>
        <dbReference type="EMBL" id="MCF2530933.1"/>
    </source>
</evidence>
<dbReference type="AlphaFoldDB" id="A0AA41Q3L9"/>
<feature type="domain" description="NodB homology" evidence="2">
    <location>
        <begin position="75"/>
        <end position="254"/>
    </location>
</feature>
<dbReference type="Proteomes" id="UP001165378">
    <property type="component" value="Unassembled WGS sequence"/>
</dbReference>